<organism evidence="3 4">
    <name type="scientific">Rhizophlyctis rosea</name>
    <dbReference type="NCBI Taxonomy" id="64517"/>
    <lineage>
        <taxon>Eukaryota</taxon>
        <taxon>Fungi</taxon>
        <taxon>Fungi incertae sedis</taxon>
        <taxon>Chytridiomycota</taxon>
        <taxon>Chytridiomycota incertae sedis</taxon>
        <taxon>Chytridiomycetes</taxon>
        <taxon>Rhizophlyctidales</taxon>
        <taxon>Rhizophlyctidaceae</taxon>
        <taxon>Rhizophlyctis</taxon>
    </lineage>
</organism>
<keyword evidence="4" id="KW-1185">Reference proteome</keyword>
<gene>
    <name evidence="3" type="ORF">HK097_003256</name>
</gene>
<evidence type="ECO:0000256" key="2">
    <source>
        <dbReference type="SAM" id="Phobius"/>
    </source>
</evidence>
<protein>
    <submittedName>
        <fullName evidence="3">Uncharacterized protein</fullName>
    </submittedName>
</protein>
<name>A0AAD5SG15_9FUNG</name>
<dbReference type="AlphaFoldDB" id="A0AAD5SG15"/>
<dbReference type="Proteomes" id="UP001212841">
    <property type="component" value="Unassembled WGS sequence"/>
</dbReference>
<feature type="transmembrane region" description="Helical" evidence="2">
    <location>
        <begin position="199"/>
        <end position="223"/>
    </location>
</feature>
<proteinExistence type="predicted"/>
<feature type="compositionally biased region" description="Polar residues" evidence="1">
    <location>
        <begin position="1"/>
        <end position="14"/>
    </location>
</feature>
<sequence length="287" mass="31895">MSETAANLSNSSIEPSYPSPTNPYPSPIPINPSFTQTSNPPTAPSPAHVAIHIPDQQPRRFSTASGVGDTPEDADTPAGRTSRVRLVSQESLLGFGSFGIRDRVRHLLENERYKDYLRKGKERAVLWKNRRDVIMFGLSLLYLIICAYCTYLSNSYADRVNTNAHLAPDEKYVAPDVLLDATYPAYASNHWIPRDIADILVRICLILMIVRAITLGTASCTVLRRIAIILGSLYLFRAPLVSLTVLPSPWRECVAQYEENMGLDALVMLAQMRAACGDVFYRYVGIS</sequence>
<feature type="region of interest" description="Disordered" evidence="1">
    <location>
        <begin position="1"/>
        <end position="81"/>
    </location>
</feature>
<keyword evidence="2" id="KW-0812">Transmembrane</keyword>
<dbReference type="EMBL" id="JADGJD010000176">
    <property type="protein sequence ID" value="KAJ3053846.1"/>
    <property type="molecule type" value="Genomic_DNA"/>
</dbReference>
<evidence type="ECO:0000256" key="1">
    <source>
        <dbReference type="SAM" id="MobiDB-lite"/>
    </source>
</evidence>
<reference evidence="3" key="1">
    <citation type="submission" date="2020-05" db="EMBL/GenBank/DDBJ databases">
        <title>Phylogenomic resolution of chytrid fungi.</title>
        <authorList>
            <person name="Stajich J.E."/>
            <person name="Amses K."/>
            <person name="Simmons R."/>
            <person name="Seto K."/>
            <person name="Myers J."/>
            <person name="Bonds A."/>
            <person name="Quandt C.A."/>
            <person name="Barry K."/>
            <person name="Liu P."/>
            <person name="Grigoriev I."/>
            <person name="Longcore J.E."/>
            <person name="James T.Y."/>
        </authorList>
    </citation>
    <scope>NUCLEOTIDE SEQUENCE</scope>
    <source>
        <strain evidence="3">JEL0318</strain>
    </source>
</reference>
<evidence type="ECO:0000313" key="3">
    <source>
        <dbReference type="EMBL" id="KAJ3053846.1"/>
    </source>
</evidence>
<feature type="compositionally biased region" description="Pro residues" evidence="1">
    <location>
        <begin position="17"/>
        <end position="30"/>
    </location>
</feature>
<keyword evidence="2" id="KW-1133">Transmembrane helix</keyword>
<evidence type="ECO:0000313" key="4">
    <source>
        <dbReference type="Proteomes" id="UP001212841"/>
    </source>
</evidence>
<keyword evidence="2" id="KW-0472">Membrane</keyword>
<accession>A0AAD5SG15</accession>
<feature type="transmembrane region" description="Helical" evidence="2">
    <location>
        <begin position="133"/>
        <end position="153"/>
    </location>
</feature>
<comment type="caution">
    <text evidence="3">The sequence shown here is derived from an EMBL/GenBank/DDBJ whole genome shotgun (WGS) entry which is preliminary data.</text>
</comment>